<organism evidence="1 2">
    <name type="scientific">Rugosimonospora africana</name>
    <dbReference type="NCBI Taxonomy" id="556532"/>
    <lineage>
        <taxon>Bacteria</taxon>
        <taxon>Bacillati</taxon>
        <taxon>Actinomycetota</taxon>
        <taxon>Actinomycetes</taxon>
        <taxon>Micromonosporales</taxon>
        <taxon>Micromonosporaceae</taxon>
        <taxon>Rugosimonospora</taxon>
    </lineage>
</organism>
<proteinExistence type="predicted"/>
<dbReference type="AlphaFoldDB" id="A0A8J3VQX8"/>
<evidence type="ECO:0000313" key="2">
    <source>
        <dbReference type="Proteomes" id="UP000642748"/>
    </source>
</evidence>
<name>A0A8J3VQX8_9ACTN</name>
<dbReference type="EMBL" id="BONZ01000034">
    <property type="protein sequence ID" value="GIH15507.1"/>
    <property type="molecule type" value="Genomic_DNA"/>
</dbReference>
<protein>
    <submittedName>
        <fullName evidence="1">Uncharacterized protein</fullName>
    </submittedName>
</protein>
<accession>A0A8J3VQX8</accession>
<sequence length="46" mass="5050">MSYDVGDHGMAQRHFIQSLRLAKAADLASFGAHILANMSSQAVYLR</sequence>
<comment type="caution">
    <text evidence="1">The sequence shown here is derived from an EMBL/GenBank/DDBJ whole genome shotgun (WGS) entry which is preliminary data.</text>
</comment>
<dbReference type="Proteomes" id="UP000642748">
    <property type="component" value="Unassembled WGS sequence"/>
</dbReference>
<evidence type="ECO:0000313" key="1">
    <source>
        <dbReference type="EMBL" id="GIH15507.1"/>
    </source>
</evidence>
<gene>
    <name evidence="1" type="ORF">Raf01_36790</name>
</gene>
<dbReference type="RefSeq" id="WP_203919122.1">
    <property type="nucleotide sequence ID" value="NZ_BONZ01000034.1"/>
</dbReference>
<reference evidence="1" key="1">
    <citation type="submission" date="2021-01" db="EMBL/GenBank/DDBJ databases">
        <title>Whole genome shotgun sequence of Rugosimonospora africana NBRC 104875.</title>
        <authorList>
            <person name="Komaki H."/>
            <person name="Tamura T."/>
        </authorList>
    </citation>
    <scope>NUCLEOTIDE SEQUENCE</scope>
    <source>
        <strain evidence="1">NBRC 104875</strain>
    </source>
</reference>
<keyword evidence="2" id="KW-1185">Reference proteome</keyword>